<accession>A0A8S2QM82</accession>
<evidence type="ECO:0000313" key="2">
    <source>
        <dbReference type="EMBL" id="CAF4113969.1"/>
    </source>
</evidence>
<sequence length="118" mass="13646">LDTNVVAQRVVFDEDHWEKKIINKDVVREAKIKVEELFWRTSDDPRLPVIVIEKETCVAAWEYYSFLFDNALTLFHTLTPQSVATSSKPKTPSNVQKILNIEFNIFMRTAKVSDTGKT</sequence>
<organism evidence="2 4">
    <name type="scientific">Didymodactylos carnosus</name>
    <dbReference type="NCBI Taxonomy" id="1234261"/>
    <lineage>
        <taxon>Eukaryota</taxon>
        <taxon>Metazoa</taxon>
        <taxon>Spiralia</taxon>
        <taxon>Gnathifera</taxon>
        <taxon>Rotifera</taxon>
        <taxon>Eurotatoria</taxon>
        <taxon>Bdelloidea</taxon>
        <taxon>Philodinida</taxon>
        <taxon>Philodinidae</taxon>
        <taxon>Didymodactylos</taxon>
    </lineage>
</organism>
<protein>
    <submittedName>
        <fullName evidence="2">Uncharacterized protein</fullName>
    </submittedName>
</protein>
<dbReference type="Proteomes" id="UP000677228">
    <property type="component" value="Unassembled WGS sequence"/>
</dbReference>
<dbReference type="EMBL" id="CAJOBC010104566">
    <property type="protein sequence ID" value="CAF4492620.1"/>
    <property type="molecule type" value="Genomic_DNA"/>
</dbReference>
<evidence type="ECO:0000313" key="3">
    <source>
        <dbReference type="EMBL" id="CAF4492620.1"/>
    </source>
</evidence>
<gene>
    <name evidence="1" type="ORF">OVA965_LOCUS28792</name>
    <name evidence="3" type="ORF">SRO942_LOCUS44408</name>
    <name evidence="2" type="ORF">TMI583_LOCUS29557</name>
</gene>
<proteinExistence type="predicted"/>
<feature type="non-terminal residue" evidence="2">
    <location>
        <position position="1"/>
    </location>
</feature>
<name>A0A8S2QM82_9BILA</name>
<evidence type="ECO:0000313" key="4">
    <source>
        <dbReference type="Proteomes" id="UP000682733"/>
    </source>
</evidence>
<dbReference type="EMBL" id="CAJOBA010041429">
    <property type="protein sequence ID" value="CAF4113969.1"/>
    <property type="molecule type" value="Genomic_DNA"/>
</dbReference>
<dbReference type="EMBL" id="CAJNOK010019841">
    <property type="protein sequence ID" value="CAF1306701.1"/>
    <property type="molecule type" value="Genomic_DNA"/>
</dbReference>
<comment type="caution">
    <text evidence="2">The sequence shown here is derived from an EMBL/GenBank/DDBJ whole genome shotgun (WGS) entry which is preliminary data.</text>
</comment>
<dbReference type="AlphaFoldDB" id="A0A8S2QM82"/>
<dbReference type="Proteomes" id="UP000681722">
    <property type="component" value="Unassembled WGS sequence"/>
</dbReference>
<evidence type="ECO:0000313" key="1">
    <source>
        <dbReference type="EMBL" id="CAF1306701.1"/>
    </source>
</evidence>
<dbReference type="Proteomes" id="UP000682733">
    <property type="component" value="Unassembled WGS sequence"/>
</dbReference>
<reference evidence="2" key="1">
    <citation type="submission" date="2021-02" db="EMBL/GenBank/DDBJ databases">
        <authorList>
            <person name="Nowell W R."/>
        </authorList>
    </citation>
    <scope>NUCLEOTIDE SEQUENCE</scope>
</reference>